<evidence type="ECO:0000256" key="3">
    <source>
        <dbReference type="ARBA" id="ARBA00012513"/>
    </source>
</evidence>
<feature type="region of interest" description="Disordered" evidence="14">
    <location>
        <begin position="261"/>
        <end position="551"/>
    </location>
</feature>
<evidence type="ECO:0000259" key="17">
    <source>
        <dbReference type="PROSITE" id="PS50108"/>
    </source>
</evidence>
<dbReference type="InterPro" id="IPR000719">
    <property type="entry name" value="Prot_kinase_dom"/>
</dbReference>
<protein>
    <recommendedName>
        <fullName evidence="3">non-specific serine/threonine protein kinase</fullName>
        <ecNumber evidence="3">2.7.11.1</ecNumber>
    </recommendedName>
</protein>
<dbReference type="EMBL" id="LKCN02000001">
    <property type="protein sequence ID" value="RCI17087.1"/>
    <property type="molecule type" value="Genomic_DNA"/>
</dbReference>
<dbReference type="GO" id="GO:0005737">
    <property type="term" value="C:cytoplasm"/>
    <property type="evidence" value="ECO:0007669"/>
    <property type="project" value="UniProtKB-ARBA"/>
</dbReference>
<dbReference type="CDD" id="cd06614">
    <property type="entry name" value="STKc_PAK"/>
    <property type="match status" value="1"/>
</dbReference>
<accession>A0A367LRR7</accession>
<feature type="compositionally biased region" description="Polar residues" evidence="14">
    <location>
        <begin position="285"/>
        <end position="316"/>
    </location>
</feature>
<feature type="compositionally biased region" description="Basic and acidic residues" evidence="14">
    <location>
        <begin position="349"/>
        <end position="376"/>
    </location>
</feature>
<dbReference type="InterPro" id="IPR008271">
    <property type="entry name" value="Ser/Thr_kinase_AS"/>
</dbReference>
<comment type="caution">
    <text evidence="18">The sequence shown here is derived from an EMBL/GenBank/DDBJ whole genome shotgun (WGS) entry which is preliminary data.</text>
</comment>
<feature type="domain" description="PH" evidence="15">
    <location>
        <begin position="82"/>
        <end position="190"/>
    </location>
</feature>
<evidence type="ECO:0000256" key="7">
    <source>
        <dbReference type="ARBA" id="ARBA00022723"/>
    </source>
</evidence>
<dbReference type="PROSITE" id="PS50003">
    <property type="entry name" value="PH_DOMAIN"/>
    <property type="match status" value="1"/>
</dbReference>
<dbReference type="PROSITE" id="PS00108">
    <property type="entry name" value="PROTEIN_KINASE_ST"/>
    <property type="match status" value="2"/>
</dbReference>
<feature type="compositionally biased region" description="Polar residues" evidence="14">
    <location>
        <begin position="475"/>
        <end position="503"/>
    </location>
</feature>
<evidence type="ECO:0000259" key="16">
    <source>
        <dbReference type="PROSITE" id="PS50011"/>
    </source>
</evidence>
<comment type="cofactor">
    <cofactor evidence="1">
        <name>Mg(2+)</name>
        <dbReference type="ChEBI" id="CHEBI:18420"/>
    </cofactor>
</comment>
<dbReference type="InterPro" id="IPR051931">
    <property type="entry name" value="PAK3-like"/>
</dbReference>
<evidence type="ECO:0000256" key="4">
    <source>
        <dbReference type="ARBA" id="ARBA00022507"/>
    </source>
</evidence>
<dbReference type="EC" id="2.7.11.1" evidence="3"/>
<comment type="catalytic activity">
    <reaction evidence="13">
        <text>L-seryl-[protein] + ATP = O-phospho-L-seryl-[protein] + ADP + H(+)</text>
        <dbReference type="Rhea" id="RHEA:17989"/>
        <dbReference type="Rhea" id="RHEA-COMP:9863"/>
        <dbReference type="Rhea" id="RHEA-COMP:11604"/>
        <dbReference type="ChEBI" id="CHEBI:15378"/>
        <dbReference type="ChEBI" id="CHEBI:29999"/>
        <dbReference type="ChEBI" id="CHEBI:30616"/>
        <dbReference type="ChEBI" id="CHEBI:83421"/>
        <dbReference type="ChEBI" id="CHEBI:456216"/>
        <dbReference type="EC" id="2.7.11.1"/>
    </reaction>
</comment>
<dbReference type="AlphaFoldDB" id="A0A367LRR7"/>
<dbReference type="Pfam" id="PF07714">
    <property type="entry name" value="PK_Tyr_Ser-Thr"/>
    <property type="match status" value="1"/>
</dbReference>
<evidence type="ECO:0000256" key="10">
    <source>
        <dbReference type="ARBA" id="ARBA00022840"/>
    </source>
</evidence>
<dbReference type="Gene3D" id="3.90.810.10">
    <property type="entry name" value="CRIB domain"/>
    <property type="match status" value="1"/>
</dbReference>
<proteinExistence type="inferred from homology"/>
<keyword evidence="11" id="KW-0460">Magnesium</keyword>
<keyword evidence="5" id="KW-0723">Serine/threonine-protein kinase</keyword>
<dbReference type="SUPFAM" id="SSF50729">
    <property type="entry name" value="PH domain-like"/>
    <property type="match status" value="1"/>
</dbReference>
<evidence type="ECO:0000256" key="12">
    <source>
        <dbReference type="ARBA" id="ARBA00047899"/>
    </source>
</evidence>
<dbReference type="InterPro" id="IPR036936">
    <property type="entry name" value="CRIB_dom_sf"/>
</dbReference>
<dbReference type="PANTHER" id="PTHR45832:SF22">
    <property type="entry name" value="SERINE_THREONINE-PROTEIN KINASE SAMKA-RELATED"/>
    <property type="match status" value="1"/>
</dbReference>
<dbReference type="GO" id="GO:0004674">
    <property type="term" value="F:protein serine/threonine kinase activity"/>
    <property type="evidence" value="ECO:0007669"/>
    <property type="project" value="UniProtKB-KW"/>
</dbReference>
<evidence type="ECO:0000256" key="8">
    <source>
        <dbReference type="ARBA" id="ARBA00022741"/>
    </source>
</evidence>
<comment type="catalytic activity">
    <reaction evidence="12">
        <text>L-threonyl-[protein] + ATP = O-phospho-L-threonyl-[protein] + ADP + H(+)</text>
        <dbReference type="Rhea" id="RHEA:46608"/>
        <dbReference type="Rhea" id="RHEA-COMP:11060"/>
        <dbReference type="Rhea" id="RHEA-COMP:11605"/>
        <dbReference type="ChEBI" id="CHEBI:15378"/>
        <dbReference type="ChEBI" id="CHEBI:30013"/>
        <dbReference type="ChEBI" id="CHEBI:30616"/>
        <dbReference type="ChEBI" id="CHEBI:61977"/>
        <dbReference type="ChEBI" id="CHEBI:456216"/>
        <dbReference type="EC" id="2.7.11.1"/>
    </reaction>
</comment>
<dbReference type="Pfam" id="PF00786">
    <property type="entry name" value="PBD"/>
    <property type="match status" value="1"/>
</dbReference>
<evidence type="ECO:0000256" key="9">
    <source>
        <dbReference type="ARBA" id="ARBA00022777"/>
    </source>
</evidence>
<dbReference type="STRING" id="1330021.A0A367LRR7"/>
<keyword evidence="6" id="KW-0808">Transferase</keyword>
<dbReference type="InterPro" id="IPR033923">
    <property type="entry name" value="PAK_BD"/>
</dbReference>
<feature type="region of interest" description="Disordered" evidence="14">
    <location>
        <begin position="1"/>
        <end position="42"/>
    </location>
</feature>
<evidence type="ECO:0000256" key="14">
    <source>
        <dbReference type="SAM" id="MobiDB-lite"/>
    </source>
</evidence>
<dbReference type="FunFam" id="1.10.510.10:FF:000768">
    <property type="entry name" value="Non-specific serine/threonine protein kinase"/>
    <property type="match status" value="1"/>
</dbReference>
<dbReference type="InterPro" id="IPR011009">
    <property type="entry name" value="Kinase-like_dom_sf"/>
</dbReference>
<keyword evidence="7" id="KW-0479">Metal-binding</keyword>
<feature type="compositionally biased region" description="Low complexity" evidence="14">
    <location>
        <begin position="423"/>
        <end position="436"/>
    </location>
</feature>
<feature type="compositionally biased region" description="Polar residues" evidence="14">
    <location>
        <begin position="1"/>
        <end position="12"/>
    </location>
</feature>
<dbReference type="FunFam" id="2.30.29.30:FF:000356">
    <property type="entry name" value="Non-specific serine/threonine protein kinase"/>
    <property type="match status" value="1"/>
</dbReference>
<dbReference type="InterPro" id="IPR001849">
    <property type="entry name" value="PH_domain"/>
</dbReference>
<dbReference type="PROSITE" id="PS50011">
    <property type="entry name" value="PROTEIN_KINASE_DOM"/>
    <property type="match status" value="1"/>
</dbReference>
<evidence type="ECO:0000313" key="19">
    <source>
        <dbReference type="Proteomes" id="UP000253664"/>
    </source>
</evidence>
<dbReference type="SUPFAM" id="SSF56112">
    <property type="entry name" value="Protein kinase-like (PK-like)"/>
    <property type="match status" value="2"/>
</dbReference>
<feature type="domain" description="CRIB" evidence="17">
    <location>
        <begin position="195"/>
        <end position="208"/>
    </location>
</feature>
<feature type="compositionally biased region" description="Low complexity" evidence="14">
    <location>
        <begin position="443"/>
        <end position="472"/>
    </location>
</feature>
<feature type="compositionally biased region" description="Pro residues" evidence="14">
    <location>
        <begin position="320"/>
        <end position="333"/>
    </location>
</feature>
<sequence length="898" mass="97944">MAQNSVYSSGQFMNPGPAPRPPGDRPRLNLTPNTANLPGNMSNMAMSPMRSTAATSTYSGSTISLPIVRQQSNNMDGKGGVAVKKEGWASVKESKNFIQPWKSKYLILRKESLDFHKAEGGKVAYTLYLRDVVNVGRVEQAGTIFEIKRKADGISSSPGDDDGQNKTLQIKVKSDDDLYEWIDLIYGACPGMGGVSNPTNFSHAVHVGFDPQTGEFIGLPPEWSKLLNSSAITKEDYERNPQAVFEVLDFYTDLAKRAENPTQFPTMTPTPPAPSQNKPLPYPNGGTSIVTPRPAPSTSGPRNLSYTSTSQQSAGTPQRRPAPPGEQQQPPPQRQQSPAMSTSYLSQDALREEQRRKQLEAQRQREAEEMQKRELEEYNASLPKTKVPLAQQEVGGYGGPPSAPAATDRDRFSPARPAPSPSKPAGSPANGLRAQRPAPPAPTTTGASSARPPASAQSSSSRETASQAARAAVGDNTSGPAAMRQQNGSQTSLARPPQSQSPAASRLPAPVKPLNVAPKPMQTQPSDSVKAAEAALTAKPPPTERKQDVRMSTMSETEVMAKLKEAVSKDDPNMSYSKQKKIGQGASGSVYVAKIKDTAQGIAREVLRQQGNRAQVAIKQMDLAHQPRKELIVNEIMVMKDSRHRNIVNFLDAFLRNNNAELWVVMEYMEGGALTDVIDNNPSISEEQISTICHETCRGLQHLHSQSIIHRDIKSDNVLLDARGNVKITDFGFCAKLTETNIIHRDIKSDNVLLDARGNVKITDFGFCAKLTETKSKRATMVGTPYWMAPEVVKQKEYGPKVDIWSLGIMAIEMIESEPPYLNEEPLKALYLIATNGTPRLKKPEKLSKELKAFLSVCLCVDIKSRASADELLAHDFLKHGCPLASLADLLAFKKHTK</sequence>
<keyword evidence="8" id="KW-0547">Nucleotide-binding</keyword>
<reference evidence="18 19" key="1">
    <citation type="journal article" date="2015" name="BMC Genomics">
        <title>Insights from the genome of Ophiocordyceps polyrhachis-furcata to pathogenicity and host specificity in insect fungi.</title>
        <authorList>
            <person name="Wichadakul D."/>
            <person name="Kobmoo N."/>
            <person name="Ingsriswang S."/>
            <person name="Tangphatsornruang S."/>
            <person name="Chantasingh D."/>
            <person name="Luangsa-ard J.J."/>
            <person name="Eurwilaichitr L."/>
        </authorList>
    </citation>
    <scope>NUCLEOTIDE SEQUENCE [LARGE SCALE GENOMIC DNA]</scope>
    <source>
        <strain evidence="18 19">BCC 54312</strain>
    </source>
</reference>
<gene>
    <name evidence="18" type="ORF">L249_2127</name>
</gene>
<dbReference type="Gene3D" id="1.10.510.10">
    <property type="entry name" value="Transferase(Phosphotransferase) domain 1"/>
    <property type="match status" value="2"/>
</dbReference>
<dbReference type="InterPro" id="IPR011993">
    <property type="entry name" value="PH-like_dom_sf"/>
</dbReference>
<dbReference type="OrthoDB" id="248923at2759"/>
<evidence type="ECO:0000256" key="11">
    <source>
        <dbReference type="ARBA" id="ARBA00022842"/>
    </source>
</evidence>
<evidence type="ECO:0000259" key="15">
    <source>
        <dbReference type="PROSITE" id="PS50003"/>
    </source>
</evidence>
<dbReference type="CDD" id="cd01093">
    <property type="entry name" value="CRIB_PAK_like"/>
    <property type="match status" value="1"/>
</dbReference>
<dbReference type="SMART" id="SM00233">
    <property type="entry name" value="PH"/>
    <property type="match status" value="1"/>
</dbReference>
<dbReference type="PROSITE" id="PS50108">
    <property type="entry name" value="CRIB"/>
    <property type="match status" value="1"/>
</dbReference>
<evidence type="ECO:0000256" key="6">
    <source>
        <dbReference type="ARBA" id="ARBA00022679"/>
    </source>
</evidence>
<keyword evidence="4" id="KW-0589">Pheromone response</keyword>
<keyword evidence="19" id="KW-1185">Reference proteome</keyword>
<dbReference type="GO" id="GO:0005524">
    <property type="term" value="F:ATP binding"/>
    <property type="evidence" value="ECO:0007669"/>
    <property type="project" value="UniProtKB-KW"/>
</dbReference>
<evidence type="ECO:0000256" key="13">
    <source>
        <dbReference type="ARBA" id="ARBA00048679"/>
    </source>
</evidence>
<dbReference type="CDD" id="cd13279">
    <property type="entry name" value="PH_Cla4_Ste20"/>
    <property type="match status" value="1"/>
</dbReference>
<feature type="compositionally biased region" description="Polar residues" evidence="14">
    <location>
        <begin position="30"/>
        <end position="42"/>
    </location>
</feature>
<dbReference type="Proteomes" id="UP000253664">
    <property type="component" value="Unassembled WGS sequence"/>
</dbReference>
<dbReference type="GO" id="GO:0106310">
    <property type="term" value="F:protein serine kinase activity"/>
    <property type="evidence" value="ECO:0007669"/>
    <property type="project" value="RHEA"/>
</dbReference>
<dbReference type="SMART" id="SM00285">
    <property type="entry name" value="PBD"/>
    <property type="match status" value="1"/>
</dbReference>
<dbReference type="InterPro" id="IPR000095">
    <property type="entry name" value="CRIB_dom"/>
</dbReference>
<evidence type="ECO:0000256" key="2">
    <source>
        <dbReference type="ARBA" id="ARBA00008874"/>
    </source>
</evidence>
<dbReference type="Pfam" id="PF00069">
    <property type="entry name" value="Pkinase"/>
    <property type="match status" value="1"/>
</dbReference>
<comment type="similarity">
    <text evidence="2">Belongs to the protein kinase superfamily. STE Ser/Thr protein kinase family. STE20 subfamily.</text>
</comment>
<dbReference type="Gene3D" id="2.30.29.30">
    <property type="entry name" value="Pleckstrin-homology domain (PH domain)/Phosphotyrosine-binding domain (PTB)"/>
    <property type="match status" value="1"/>
</dbReference>
<evidence type="ECO:0000256" key="5">
    <source>
        <dbReference type="ARBA" id="ARBA00022527"/>
    </source>
</evidence>
<feature type="domain" description="Protein kinase" evidence="16">
    <location>
        <begin position="576"/>
        <end position="878"/>
    </location>
</feature>
<evidence type="ECO:0000313" key="18">
    <source>
        <dbReference type="EMBL" id="RCI17087.1"/>
    </source>
</evidence>
<dbReference type="FunFam" id="3.30.200.20:FF:000535">
    <property type="entry name" value="Non-specific serine/threonine protein kinase"/>
    <property type="match status" value="1"/>
</dbReference>
<dbReference type="Gene3D" id="3.30.200.20">
    <property type="entry name" value="Phosphorylase Kinase, domain 1"/>
    <property type="match status" value="1"/>
</dbReference>
<dbReference type="FunFam" id="3.90.810.10:FF:000005">
    <property type="entry name" value="Non-specific serine/threonine protein kinase"/>
    <property type="match status" value="1"/>
</dbReference>
<dbReference type="SMART" id="SM00220">
    <property type="entry name" value="S_TKc"/>
    <property type="match status" value="1"/>
</dbReference>
<name>A0A367LRR7_9HYPO</name>
<keyword evidence="9" id="KW-0418">Kinase</keyword>
<feature type="compositionally biased region" description="Polar residues" evidence="14">
    <location>
        <begin position="337"/>
        <end position="346"/>
    </location>
</feature>
<dbReference type="GO" id="GO:0019236">
    <property type="term" value="P:response to pheromone"/>
    <property type="evidence" value="ECO:0007669"/>
    <property type="project" value="UniProtKB-KW"/>
</dbReference>
<keyword evidence="10" id="KW-0067">ATP-binding</keyword>
<dbReference type="PANTHER" id="PTHR45832">
    <property type="entry name" value="SERINE/THREONINE-PROTEIN KINASE SAMKA-RELATED-RELATED"/>
    <property type="match status" value="1"/>
</dbReference>
<evidence type="ECO:0000256" key="1">
    <source>
        <dbReference type="ARBA" id="ARBA00001946"/>
    </source>
</evidence>
<dbReference type="InterPro" id="IPR001245">
    <property type="entry name" value="Ser-Thr/Tyr_kinase_cat_dom"/>
</dbReference>
<organism evidence="18 19">
    <name type="scientific">Ophiocordyceps polyrhachis-furcata BCC 54312</name>
    <dbReference type="NCBI Taxonomy" id="1330021"/>
    <lineage>
        <taxon>Eukaryota</taxon>
        <taxon>Fungi</taxon>
        <taxon>Dikarya</taxon>
        <taxon>Ascomycota</taxon>
        <taxon>Pezizomycotina</taxon>
        <taxon>Sordariomycetes</taxon>
        <taxon>Hypocreomycetidae</taxon>
        <taxon>Hypocreales</taxon>
        <taxon>Ophiocordycipitaceae</taxon>
        <taxon>Ophiocordyceps</taxon>
    </lineage>
</organism>
<dbReference type="GO" id="GO:0046872">
    <property type="term" value="F:metal ion binding"/>
    <property type="evidence" value="ECO:0007669"/>
    <property type="project" value="UniProtKB-KW"/>
</dbReference>